<reference evidence="2" key="1">
    <citation type="journal article" date="2019" name="Int. J. Syst. Evol. Microbiol.">
        <title>The Global Catalogue of Microorganisms (GCM) 10K type strain sequencing project: providing services to taxonomists for standard genome sequencing and annotation.</title>
        <authorList>
            <consortium name="The Broad Institute Genomics Platform"/>
            <consortium name="The Broad Institute Genome Sequencing Center for Infectious Disease"/>
            <person name="Wu L."/>
            <person name="Ma J."/>
        </authorList>
    </citation>
    <scope>NUCLEOTIDE SEQUENCE [LARGE SCALE GENOMIC DNA]</scope>
    <source>
        <strain evidence="2">CGMCC 1.12471</strain>
    </source>
</reference>
<evidence type="ECO:0000313" key="2">
    <source>
        <dbReference type="Proteomes" id="UP001597347"/>
    </source>
</evidence>
<accession>A0ABW4LDX0</accession>
<name>A0ABW4LDX0_9MICO</name>
<dbReference type="InterPro" id="IPR010866">
    <property type="entry name" value="A-2_8-polyST"/>
</dbReference>
<comment type="caution">
    <text evidence="1">The sequence shown here is derived from an EMBL/GenBank/DDBJ whole genome shotgun (WGS) entry which is preliminary data.</text>
</comment>
<organism evidence="1 2">
    <name type="scientific">Amnibacterium endophyticum</name>
    <dbReference type="NCBI Taxonomy" id="2109337"/>
    <lineage>
        <taxon>Bacteria</taxon>
        <taxon>Bacillati</taxon>
        <taxon>Actinomycetota</taxon>
        <taxon>Actinomycetes</taxon>
        <taxon>Micrococcales</taxon>
        <taxon>Microbacteriaceae</taxon>
        <taxon>Amnibacterium</taxon>
    </lineage>
</organism>
<sequence length="440" mass="46673">MRVQLFEASTSYQLMVLAAAIDAGCFEPVDERLLLVSVNTPVPEVASRPDEAPGIDSLLGRFDRVLSLNDLLAPVHPAAFRPRQGEQPLFERLLRAAMGLPVDAAVELVVESVQAPPSRSLLNVFGGSAATVYAEGLMSYGPTRDPLPPQAGSRVRRVLHLDLVPGLEPLLLTEYGVPAEAVPADAFRAVVAEVAAAARPTVPDEPYALVLGQYLAQLGLLSDRAEAALMADLVRAAAAAGHRLIAVKPHPSAPPDALDAALEAAPGARVVLLTDPVPAEALCAVRPPELVLGCFSTGLVTAARYWSVPAASLGAERVLAALPRFEDSNRVPLAIVERWLPGADGRPAHLTDHAALQRFVRTVGYAMQWRAHPEWREDAAAALAEDPAAYAAAVPRERLRRLALPGGWPVALSGPAFARTSPMAERALGAGTALRRRLTR</sequence>
<dbReference type="Proteomes" id="UP001597347">
    <property type="component" value="Unassembled WGS sequence"/>
</dbReference>
<keyword evidence="2" id="KW-1185">Reference proteome</keyword>
<protein>
    <submittedName>
        <fullName evidence="1">Polysialyltransferase family glycosyltransferase</fullName>
    </submittedName>
</protein>
<dbReference type="Pfam" id="PF07388">
    <property type="entry name" value="A-2_8-polyST"/>
    <property type="match status" value="1"/>
</dbReference>
<evidence type="ECO:0000313" key="1">
    <source>
        <dbReference type="EMBL" id="MFD1721354.1"/>
    </source>
</evidence>
<dbReference type="EMBL" id="JBHUEA010000009">
    <property type="protein sequence ID" value="MFD1721354.1"/>
    <property type="molecule type" value="Genomic_DNA"/>
</dbReference>
<dbReference type="RefSeq" id="WP_377933518.1">
    <property type="nucleotide sequence ID" value="NZ_JBHUEA010000009.1"/>
</dbReference>
<gene>
    <name evidence="1" type="ORF">ACFSBI_07305</name>
</gene>
<proteinExistence type="predicted"/>